<comment type="caution">
    <text evidence="1">The sequence shown here is derived from an EMBL/GenBank/DDBJ whole genome shotgun (WGS) entry which is preliminary data.</text>
</comment>
<dbReference type="Gene3D" id="3.30.70.1280">
    <property type="entry name" value="SP0830-like domains"/>
    <property type="match status" value="1"/>
</dbReference>
<name>A0ABU7SMI4_9ACTN</name>
<dbReference type="PANTHER" id="PTHR36439">
    <property type="entry name" value="BLL4334 PROTEIN"/>
    <property type="match status" value="1"/>
</dbReference>
<organism evidence="1 2">
    <name type="scientific">Plantactinospora veratri</name>
    <dbReference type="NCBI Taxonomy" id="1436122"/>
    <lineage>
        <taxon>Bacteria</taxon>
        <taxon>Bacillati</taxon>
        <taxon>Actinomycetota</taxon>
        <taxon>Actinomycetes</taxon>
        <taxon>Micromonosporales</taxon>
        <taxon>Micromonosporaceae</taxon>
        <taxon>Plantactinospora</taxon>
    </lineage>
</organism>
<dbReference type="PIRSF" id="PIRSF008502">
    <property type="entry name" value="UCP008502"/>
    <property type="match status" value="1"/>
</dbReference>
<dbReference type="InterPro" id="IPR012545">
    <property type="entry name" value="DUF1697"/>
</dbReference>
<evidence type="ECO:0000313" key="2">
    <source>
        <dbReference type="Proteomes" id="UP001339911"/>
    </source>
</evidence>
<dbReference type="PANTHER" id="PTHR36439:SF1">
    <property type="entry name" value="DUF1697 DOMAIN-CONTAINING PROTEIN"/>
    <property type="match status" value="1"/>
</dbReference>
<dbReference type="EMBL" id="JAZGQL010000032">
    <property type="protein sequence ID" value="MEE6311154.1"/>
    <property type="molecule type" value="Genomic_DNA"/>
</dbReference>
<gene>
    <name evidence="1" type="ORF">V1634_30415</name>
</gene>
<evidence type="ECO:0000313" key="1">
    <source>
        <dbReference type="EMBL" id="MEE6311154.1"/>
    </source>
</evidence>
<dbReference type="Proteomes" id="UP001339911">
    <property type="component" value="Unassembled WGS sequence"/>
</dbReference>
<proteinExistence type="predicted"/>
<sequence>MGRYAALLRGVNLGSHNRIGMADLRRIVTELGYDDVRTYLQSGNVVFGAGDDAGPERLGAEIRRALADQLSLDVAVMVRTGSELAALAGANPYASGQPDEVRLLVAFLAEPPGADRVAELSVPAGETAEFTVADTGRDLYLHYPDGYGRSRFSNAYLEKRLAVASTSRNWKTVRALAGLTATG</sequence>
<dbReference type="SUPFAM" id="SSF160379">
    <property type="entry name" value="SP0830-like"/>
    <property type="match status" value="1"/>
</dbReference>
<keyword evidence="2" id="KW-1185">Reference proteome</keyword>
<reference evidence="1 2" key="1">
    <citation type="submission" date="2024-01" db="EMBL/GenBank/DDBJ databases">
        <title>Genome insights into Plantactinospora veratri sp. nov.</title>
        <authorList>
            <person name="Wang L."/>
        </authorList>
    </citation>
    <scope>NUCLEOTIDE SEQUENCE [LARGE SCALE GENOMIC DNA]</scope>
    <source>
        <strain evidence="1 2">NEAU-FHS4</strain>
    </source>
</reference>
<dbReference type="Pfam" id="PF08002">
    <property type="entry name" value="DUF1697"/>
    <property type="match status" value="1"/>
</dbReference>
<accession>A0ABU7SMI4</accession>
<protein>
    <submittedName>
        <fullName evidence="1">DUF1697 domain-containing protein</fullName>
    </submittedName>
</protein>
<dbReference type="RefSeq" id="WP_331211167.1">
    <property type="nucleotide sequence ID" value="NZ_JAZGQL010000032.1"/>
</dbReference>